<dbReference type="EMBL" id="FOEG01000001">
    <property type="protein sequence ID" value="SEO43659.1"/>
    <property type="molecule type" value="Genomic_DNA"/>
</dbReference>
<evidence type="ECO:0000313" key="1">
    <source>
        <dbReference type="EMBL" id="SEO43659.1"/>
    </source>
</evidence>
<dbReference type="AlphaFoldDB" id="A0A1H8PNQ9"/>
<organism evidence="1 2">
    <name type="scientific">Aquisalimonas asiatica</name>
    <dbReference type="NCBI Taxonomy" id="406100"/>
    <lineage>
        <taxon>Bacteria</taxon>
        <taxon>Pseudomonadati</taxon>
        <taxon>Pseudomonadota</taxon>
        <taxon>Gammaproteobacteria</taxon>
        <taxon>Chromatiales</taxon>
        <taxon>Ectothiorhodospiraceae</taxon>
        <taxon>Aquisalimonas</taxon>
    </lineage>
</organism>
<dbReference type="OrthoDB" id="3893742at2"/>
<protein>
    <submittedName>
        <fullName evidence="1">Uncharacterized protein</fullName>
    </submittedName>
</protein>
<dbReference type="RefSeq" id="WP_091638948.1">
    <property type="nucleotide sequence ID" value="NZ_FOEG01000001.1"/>
</dbReference>
<reference evidence="1 2" key="1">
    <citation type="submission" date="2016-10" db="EMBL/GenBank/DDBJ databases">
        <authorList>
            <person name="de Groot N.N."/>
        </authorList>
    </citation>
    <scope>NUCLEOTIDE SEQUENCE [LARGE SCALE GENOMIC DNA]</scope>
    <source>
        <strain evidence="1 2">CGMCC 1.6291</strain>
    </source>
</reference>
<dbReference type="Proteomes" id="UP000199657">
    <property type="component" value="Unassembled WGS sequence"/>
</dbReference>
<name>A0A1H8PNQ9_9GAMM</name>
<sequence>MTEETAELTAKLERLGQRLDDAAARLAQANTFAKFTQSSSVLEAARKLLAAPGGVEVVYERIAALESAGIFTGSDWEFPESLQPAMAANTLKLSQDHTLVLECLSELRLVAVAREEIPATGMSPEEARQFLARVLALNLRLVFGQLDEAERVRMGRGADLVQWHQRFVAEHIGFGEIIEELINEIWRILAQRPIETGPVQQMINSVAAYLHSDEPGVPAANTRGAERLISALYGPTRGCQEDPGVDVYRERLAGMDEQALRNEALGFGRAMHDTGLVSPYHPVFLRYALDQAPDLLPSTLGLSSTGIDALTCYSELVHELIREAVWPETAQVVYGLSGLLERGVLYSGPVPPALWRQIHLEVSPEARRLLGVFDVESHPTARVRLLAGVINVLGCPRGIGQGNNPTCQSARALSMWSSNDPDYLLQVVAWAARDNDVTAHFEGRALSSAALNAEQPLVPLFDVDPVSAVTVPHLDALYNEMGRLCAARGEDFHKWVNPEFHGWWVGRGFAIVVDVATGMLVNFDGFVRRFYACYHPLCNGNNPVIHSQPAGVAVTDTTGRFVGWHAIAIERVGFDPEGEMRVYFFNPNNDSTQDWGQGVAVSTEGAGERHGESSLPFEQFVSRLYIFHYDPRDEAADAELPDGALERIASMARNSWAAGRC</sequence>
<proteinExistence type="predicted"/>
<accession>A0A1H8PNQ9</accession>
<keyword evidence="2" id="KW-1185">Reference proteome</keyword>
<evidence type="ECO:0000313" key="2">
    <source>
        <dbReference type="Proteomes" id="UP000199657"/>
    </source>
</evidence>
<dbReference type="STRING" id="406100.SAMN04488052_10169"/>
<gene>
    <name evidence="1" type="ORF">SAMN04488052_10169</name>
</gene>